<dbReference type="PANTHER" id="PTHR37811">
    <property type="entry name" value="BLL5343 PROTEIN"/>
    <property type="match status" value="1"/>
</dbReference>
<dbReference type="Pfam" id="PF03992">
    <property type="entry name" value="ABM"/>
    <property type="match status" value="1"/>
</dbReference>
<dbReference type="GO" id="GO:0004497">
    <property type="term" value="F:monooxygenase activity"/>
    <property type="evidence" value="ECO:0007669"/>
    <property type="project" value="UniProtKB-KW"/>
</dbReference>
<keyword evidence="3" id="KW-1185">Reference proteome</keyword>
<comment type="caution">
    <text evidence="2">The sequence shown here is derived from an EMBL/GenBank/DDBJ whole genome shotgun (WGS) entry which is preliminary data.</text>
</comment>
<gene>
    <name evidence="2" type="ORF">ACFP3V_13310</name>
</gene>
<keyword evidence="2" id="KW-0503">Monooxygenase</keyword>
<feature type="domain" description="ABM" evidence="1">
    <location>
        <begin position="13"/>
        <end position="84"/>
    </location>
</feature>
<dbReference type="Gene3D" id="3.30.70.100">
    <property type="match status" value="1"/>
</dbReference>
<evidence type="ECO:0000313" key="3">
    <source>
        <dbReference type="Proteomes" id="UP001596174"/>
    </source>
</evidence>
<protein>
    <submittedName>
        <fullName evidence="2">Antibiotic biosynthesis monooxygenase family protein</fullName>
        <ecNumber evidence="2">1.14.-.-</ecNumber>
    </submittedName>
</protein>
<proteinExistence type="predicted"/>
<accession>A0ABW1G0C0</accession>
<evidence type="ECO:0000259" key="1">
    <source>
        <dbReference type="Pfam" id="PF03992"/>
    </source>
</evidence>
<dbReference type="InterPro" id="IPR052936">
    <property type="entry name" value="Jasmonate_Hydroxylase-like"/>
</dbReference>
<dbReference type="SUPFAM" id="SSF54909">
    <property type="entry name" value="Dimeric alpha+beta barrel"/>
    <property type="match status" value="1"/>
</dbReference>
<dbReference type="EC" id="1.14.-.-" evidence="2"/>
<organism evidence="2 3">
    <name type="scientific">Streptacidiphilus monticola</name>
    <dbReference type="NCBI Taxonomy" id="2161674"/>
    <lineage>
        <taxon>Bacteria</taxon>
        <taxon>Bacillati</taxon>
        <taxon>Actinomycetota</taxon>
        <taxon>Actinomycetes</taxon>
        <taxon>Kitasatosporales</taxon>
        <taxon>Streptomycetaceae</taxon>
        <taxon>Streptacidiphilus</taxon>
    </lineage>
</organism>
<dbReference type="InterPro" id="IPR011008">
    <property type="entry name" value="Dimeric_a/b-barrel"/>
</dbReference>
<name>A0ABW1G0C0_9ACTN</name>
<reference evidence="3" key="1">
    <citation type="journal article" date="2019" name="Int. J. Syst. Evol. Microbiol.">
        <title>The Global Catalogue of Microorganisms (GCM) 10K type strain sequencing project: providing services to taxonomists for standard genome sequencing and annotation.</title>
        <authorList>
            <consortium name="The Broad Institute Genomics Platform"/>
            <consortium name="The Broad Institute Genome Sequencing Center for Infectious Disease"/>
            <person name="Wu L."/>
            <person name="Ma J."/>
        </authorList>
    </citation>
    <scope>NUCLEOTIDE SEQUENCE [LARGE SCALE GENOMIC DNA]</scope>
    <source>
        <strain evidence="3">JCM 4816</strain>
    </source>
</reference>
<dbReference type="PANTHER" id="PTHR37811:SF2">
    <property type="entry name" value="ABM DOMAIN-CONTAINING PROTEIN"/>
    <property type="match status" value="1"/>
</dbReference>
<keyword evidence="2" id="KW-0560">Oxidoreductase</keyword>
<dbReference type="InterPro" id="IPR007138">
    <property type="entry name" value="ABM_dom"/>
</dbReference>
<dbReference type="EMBL" id="JBHSQJ010000050">
    <property type="protein sequence ID" value="MFC5908189.1"/>
    <property type="molecule type" value="Genomic_DNA"/>
</dbReference>
<sequence length="111" mass="12801">MATRPAETPEPPYYAVVFASQRTEGDHGYGETADEMDRLVRQQPGFLGMDSARDGDGFGITVGYFRDEESIRQWLVQPDHAGARDRGRAEWYHHYSVHVAKVERAYRWDRP</sequence>
<evidence type="ECO:0000313" key="2">
    <source>
        <dbReference type="EMBL" id="MFC5908189.1"/>
    </source>
</evidence>
<dbReference type="Proteomes" id="UP001596174">
    <property type="component" value="Unassembled WGS sequence"/>
</dbReference>
<dbReference type="RefSeq" id="WP_380583192.1">
    <property type="nucleotide sequence ID" value="NZ_JBHSQJ010000050.1"/>
</dbReference>